<dbReference type="Proteomes" id="UP000008206">
    <property type="component" value="Chromosome"/>
</dbReference>
<gene>
    <name evidence="2" type="ordered locus">Cyan7822_1901</name>
</gene>
<keyword evidence="3" id="KW-1185">Reference proteome</keyword>
<name>E0UAN3_GLOV7</name>
<sequence>MTPQAQLVMILWLPITFYLFTRFSPRTAVIMSFIGGLLFLPQSAGFKLPLIPDYQGMVATCYGIILGVIIYDIKTLARFQFQWIDLPMLVWCICPMFSSLSNDLGAYDGFNATLTQTTEWGLPYLLGRLYLNNLAGLKELAMNIIKGGLLYVPLCWFEFRFSPQLHRIVYGYHPHQFGQSVRLGGYRPVVFMRHGLMVALWMMLVTLVIFWLWKAKAIQKIWRIPINWLVGIMLLTFILLRSSGAYIYFLYALIILFAAKWLRTNLPLLLLMAGICYYLFINISGQFNGDELVSWAANFNQDRASSLEFRFKNEELLIAKARQRMIFGWGGWGRNRVYTENWQGELEDTSVTDSLWIIIFGTQGIVGIASFTTMMLLPVLRFCIWGYPCRTWFNPKIAPAAALAVGLPLFVVDCLLNAMPLPVFPLICGGLSGLSFKPITVRRPQLSNLKATQRFLKGQSRRAKFPN</sequence>
<reference evidence="3" key="1">
    <citation type="journal article" date="2011" name="MBio">
        <title>Novel metabolic attributes of the genus Cyanothece, comprising a group of unicellular nitrogen-fixing Cyanobacteria.</title>
        <authorList>
            <person name="Bandyopadhyay A."/>
            <person name="Elvitigala T."/>
            <person name="Welsh E."/>
            <person name="Stockel J."/>
            <person name="Liberton M."/>
            <person name="Min H."/>
            <person name="Sherman L.A."/>
            <person name="Pakrasi H.B."/>
        </authorList>
    </citation>
    <scope>NUCLEOTIDE SEQUENCE [LARGE SCALE GENOMIC DNA]</scope>
    <source>
        <strain evidence="3">PCC 7822</strain>
    </source>
</reference>
<dbReference type="OrthoDB" id="7595044at2"/>
<dbReference type="RefSeq" id="WP_013321991.1">
    <property type="nucleotide sequence ID" value="NC_014501.1"/>
</dbReference>
<proteinExistence type="predicted"/>
<keyword evidence="1" id="KW-1133">Transmembrane helix</keyword>
<feature type="transmembrane region" description="Helical" evidence="1">
    <location>
        <begin position="191"/>
        <end position="212"/>
    </location>
</feature>
<feature type="transmembrane region" description="Helical" evidence="1">
    <location>
        <begin position="269"/>
        <end position="287"/>
    </location>
</feature>
<evidence type="ECO:0008006" key="4">
    <source>
        <dbReference type="Google" id="ProtNLM"/>
    </source>
</evidence>
<evidence type="ECO:0000313" key="3">
    <source>
        <dbReference type="Proteomes" id="UP000008206"/>
    </source>
</evidence>
<dbReference type="eggNOG" id="COG3307">
    <property type="taxonomic scope" value="Bacteria"/>
</dbReference>
<feature type="transmembrane region" description="Helical" evidence="1">
    <location>
        <begin position="6"/>
        <end position="21"/>
    </location>
</feature>
<evidence type="ECO:0000256" key="1">
    <source>
        <dbReference type="SAM" id="Phobius"/>
    </source>
</evidence>
<feature type="transmembrane region" description="Helical" evidence="1">
    <location>
        <begin position="224"/>
        <end position="240"/>
    </location>
</feature>
<organism evidence="2 3">
    <name type="scientific">Gloeothece verrucosa (strain PCC 7822)</name>
    <name type="common">Cyanothece sp. (strain PCC 7822)</name>
    <dbReference type="NCBI Taxonomy" id="497965"/>
    <lineage>
        <taxon>Bacteria</taxon>
        <taxon>Bacillati</taxon>
        <taxon>Cyanobacteriota</taxon>
        <taxon>Cyanophyceae</taxon>
        <taxon>Oscillatoriophycideae</taxon>
        <taxon>Chroococcales</taxon>
        <taxon>Aphanothecaceae</taxon>
        <taxon>Gloeothece</taxon>
        <taxon>Gloeothece verrucosa</taxon>
    </lineage>
</organism>
<protein>
    <recommendedName>
        <fullName evidence="4">O-antigen polymerase</fullName>
    </recommendedName>
</protein>
<keyword evidence="1" id="KW-0812">Transmembrane</keyword>
<accession>E0UAN3</accession>
<evidence type="ECO:0000313" key="2">
    <source>
        <dbReference type="EMBL" id="ADN13885.1"/>
    </source>
</evidence>
<dbReference type="AlphaFoldDB" id="E0UAN3"/>
<feature type="transmembrane region" description="Helical" evidence="1">
    <location>
        <begin position="54"/>
        <end position="71"/>
    </location>
</feature>
<dbReference type="HOGENOM" id="CLU_586233_0_0_3"/>
<dbReference type="KEGG" id="cyj:Cyan7822_1901"/>
<dbReference type="STRING" id="497965.Cyan7822_1901"/>
<dbReference type="EMBL" id="CP002198">
    <property type="protein sequence ID" value="ADN13885.1"/>
    <property type="molecule type" value="Genomic_DNA"/>
</dbReference>
<keyword evidence="1" id="KW-0472">Membrane</keyword>
<feature type="transmembrane region" description="Helical" evidence="1">
    <location>
        <begin position="355"/>
        <end position="380"/>
    </location>
</feature>
<feature type="transmembrane region" description="Helical" evidence="1">
    <location>
        <begin position="392"/>
        <end position="412"/>
    </location>
</feature>